<dbReference type="PANTHER" id="PTHR12175:SF1">
    <property type="entry name" value="PITH DOMAIN-CONTAINING PROTEIN 1"/>
    <property type="match status" value="1"/>
</dbReference>
<evidence type="ECO:0000313" key="4">
    <source>
        <dbReference type="Proteomes" id="UP000031737"/>
    </source>
</evidence>
<dbReference type="SUPFAM" id="SSF49785">
    <property type="entry name" value="Galactose-binding domain-like"/>
    <property type="match status" value="1"/>
</dbReference>
<dbReference type="PANTHER" id="PTHR12175">
    <property type="entry name" value="AD039 HT014 THIOREDOXIN FAMILY TRP26"/>
    <property type="match status" value="1"/>
</dbReference>
<sequence length="215" mass="24031">MPCNCRHGTGSHDHLRDGFVQEGVFGIGSPLNHQVDLSFLQLWNARHSASEAARLFDPKMEDNQEAICSDADPELLFLLPLKQVCRVRGISILGTNDDFSPSQVKLFCNPTDVVGFDSVRRLQPQEEIQLAQVPEGDRIVYRLNTAKFSNCSTLGLFFEQCFGEDETHLLRIDLFGEATGRSVHQELATNIVYEAQANPADHKVADEQLKSFTVL</sequence>
<proteinExistence type="inferred from homology"/>
<dbReference type="Pfam" id="PF06201">
    <property type="entry name" value="PITH"/>
    <property type="match status" value="1"/>
</dbReference>
<protein>
    <recommendedName>
        <fullName evidence="2">PITH domain-containing protein</fullName>
    </recommendedName>
</protein>
<name>A0A061J876_TRYRA</name>
<dbReference type="InterPro" id="IPR037047">
    <property type="entry name" value="PITH_dom_sf"/>
</dbReference>
<evidence type="ECO:0000259" key="2">
    <source>
        <dbReference type="PROSITE" id="PS51532"/>
    </source>
</evidence>
<dbReference type="InterPro" id="IPR045099">
    <property type="entry name" value="PITH1-like"/>
</dbReference>
<dbReference type="EMBL" id="AUPL01001722">
    <property type="protein sequence ID" value="ESL10545.1"/>
    <property type="molecule type" value="Genomic_DNA"/>
</dbReference>
<evidence type="ECO:0000313" key="3">
    <source>
        <dbReference type="EMBL" id="ESL10545.1"/>
    </source>
</evidence>
<dbReference type="InterPro" id="IPR008979">
    <property type="entry name" value="Galactose-bd-like_sf"/>
</dbReference>
<keyword evidence="4" id="KW-1185">Reference proteome</keyword>
<comment type="caution">
    <text evidence="3">The sequence shown here is derived from an EMBL/GenBank/DDBJ whole genome shotgun (WGS) entry which is preliminary data.</text>
</comment>
<dbReference type="Gene3D" id="2.60.120.470">
    <property type="entry name" value="PITH domain"/>
    <property type="match status" value="1"/>
</dbReference>
<dbReference type="AlphaFoldDB" id="A0A061J876"/>
<dbReference type="Proteomes" id="UP000031737">
    <property type="component" value="Unassembled WGS sequence"/>
</dbReference>
<dbReference type="VEuPathDB" id="TriTrypDB:TRSC58_01722"/>
<evidence type="ECO:0000256" key="1">
    <source>
        <dbReference type="ARBA" id="ARBA00025788"/>
    </source>
</evidence>
<gene>
    <name evidence="3" type="ORF">TRSC58_01722</name>
</gene>
<accession>A0A061J876</accession>
<feature type="domain" description="PITH" evidence="2">
    <location>
        <begin position="20"/>
        <end position="194"/>
    </location>
</feature>
<organism evidence="3 4">
    <name type="scientific">Trypanosoma rangeli SC58</name>
    <dbReference type="NCBI Taxonomy" id="429131"/>
    <lineage>
        <taxon>Eukaryota</taxon>
        <taxon>Discoba</taxon>
        <taxon>Euglenozoa</taxon>
        <taxon>Kinetoplastea</taxon>
        <taxon>Metakinetoplastina</taxon>
        <taxon>Trypanosomatida</taxon>
        <taxon>Trypanosomatidae</taxon>
        <taxon>Trypanosoma</taxon>
        <taxon>Herpetosoma</taxon>
    </lineage>
</organism>
<dbReference type="OrthoDB" id="2635at2759"/>
<dbReference type="PROSITE" id="PS51532">
    <property type="entry name" value="PITH"/>
    <property type="match status" value="1"/>
</dbReference>
<reference evidence="3 4" key="1">
    <citation type="submission" date="2013-07" db="EMBL/GenBank/DDBJ databases">
        <authorList>
            <person name="Stoco P.H."/>
            <person name="Wagner G."/>
            <person name="Gerber A."/>
            <person name="Zaha A."/>
            <person name="Thompson C."/>
            <person name="Bartholomeu D.C."/>
            <person name="Luckemeyer D.D."/>
            <person name="Bahia D."/>
            <person name="Loreto E."/>
            <person name="Prestes E.B."/>
            <person name="Lima F.M."/>
            <person name="Rodrigues-Luiz G."/>
            <person name="Vallejo G.A."/>
            <person name="Filho J.F."/>
            <person name="Monteiro K.M."/>
            <person name="Tyler K.M."/>
            <person name="de Almeida L.G."/>
            <person name="Ortiz M.F."/>
            <person name="Siervo M.A."/>
            <person name="de Moraes M.H."/>
            <person name="Cunha O.L."/>
            <person name="Mendonca-Neto R."/>
            <person name="Silva R."/>
            <person name="Teixeira S.M."/>
            <person name="Murta S.M."/>
            <person name="Sincero T.C."/>
            <person name="Mendes T.A."/>
            <person name="Urmenyi T.P."/>
            <person name="Silva V.G."/>
            <person name="da Rocha W.D."/>
            <person name="Andersson B."/>
            <person name="Romanha A.J."/>
            <person name="Steindel M."/>
            <person name="de Vasconcelos A.T."/>
            <person name="Grisard E.C."/>
        </authorList>
    </citation>
    <scope>NUCLEOTIDE SEQUENCE [LARGE SCALE GENOMIC DNA]</scope>
    <source>
        <strain evidence="3 4">SC58</strain>
    </source>
</reference>
<comment type="similarity">
    <text evidence="1">Belongs to the PITHD1 family.</text>
</comment>
<dbReference type="GO" id="GO:0005737">
    <property type="term" value="C:cytoplasm"/>
    <property type="evidence" value="ECO:0007669"/>
    <property type="project" value="UniProtKB-ARBA"/>
</dbReference>
<dbReference type="InterPro" id="IPR010400">
    <property type="entry name" value="PITH_dom"/>
</dbReference>